<proteinExistence type="predicted"/>
<reference evidence="2 3" key="1">
    <citation type="submission" date="2018-02" db="EMBL/GenBank/DDBJ databases">
        <title>Comparative genomes isolates from brazilian mangrove.</title>
        <authorList>
            <person name="Araujo J.E."/>
            <person name="Taketani R.G."/>
            <person name="Silva M.C.P."/>
            <person name="Loureco M.V."/>
            <person name="Andreote F.D."/>
        </authorList>
    </citation>
    <scope>NUCLEOTIDE SEQUENCE [LARGE SCALE GENOMIC DNA]</scope>
    <source>
        <strain evidence="2 3">Hex-1 MGV</strain>
    </source>
</reference>
<dbReference type="GO" id="GO:0004519">
    <property type="term" value="F:endonuclease activity"/>
    <property type="evidence" value="ECO:0007669"/>
    <property type="project" value="UniProtKB-KW"/>
</dbReference>
<protein>
    <submittedName>
        <fullName evidence="2">Endonuclease</fullName>
    </submittedName>
</protein>
<sequence>MTQMQSGALILSIVLSSHAALFAKDTDCAWKQTAVLNAPEAFQAAAADNRHVYAITNRTIAKYDRATQRLVARSEGDAHHLNSGFLHEGKLYCAHSSYPLKPESSIIKVLDLKTMQLSDFHDFGHSVHGSLTVALFKDNAWWCVFAVYGKEENARTALVKFDQAWNEKQVWTFPESVVSDLGSSSISGGIWWDDKFLATGHDKKVLYRLKLPQTGTVLEHLATCETPFPGQGIAIDPETGGLVGINRKNRQVVFAETVPSKKPQ</sequence>
<evidence type="ECO:0000256" key="1">
    <source>
        <dbReference type="SAM" id="SignalP"/>
    </source>
</evidence>
<feature type="signal peptide" evidence="1">
    <location>
        <begin position="1"/>
        <end position="19"/>
    </location>
</feature>
<evidence type="ECO:0000313" key="3">
    <source>
        <dbReference type="Proteomes" id="UP000238322"/>
    </source>
</evidence>
<comment type="caution">
    <text evidence="2">The sequence shown here is derived from an EMBL/GenBank/DDBJ whole genome shotgun (WGS) entry which is preliminary data.</text>
</comment>
<accession>A0A2S8FKV9</accession>
<gene>
    <name evidence="2" type="ORF">C5Y83_21770</name>
</gene>
<dbReference type="OrthoDB" id="839202at2"/>
<keyword evidence="2" id="KW-0378">Hydrolase</keyword>
<dbReference type="EMBL" id="PUHY01000012">
    <property type="protein sequence ID" value="PQO32815.1"/>
    <property type="molecule type" value="Genomic_DNA"/>
</dbReference>
<evidence type="ECO:0000313" key="2">
    <source>
        <dbReference type="EMBL" id="PQO32815.1"/>
    </source>
</evidence>
<dbReference type="Proteomes" id="UP000238322">
    <property type="component" value="Unassembled WGS sequence"/>
</dbReference>
<dbReference type="RefSeq" id="WP_105331827.1">
    <property type="nucleotide sequence ID" value="NZ_PUHY01000012.1"/>
</dbReference>
<dbReference type="Gene3D" id="2.130.10.10">
    <property type="entry name" value="YVTN repeat-like/Quinoprotein amine dehydrogenase"/>
    <property type="match status" value="1"/>
</dbReference>
<keyword evidence="2" id="KW-0255">Endonuclease</keyword>
<organism evidence="2 3">
    <name type="scientific">Blastopirellula marina</name>
    <dbReference type="NCBI Taxonomy" id="124"/>
    <lineage>
        <taxon>Bacteria</taxon>
        <taxon>Pseudomonadati</taxon>
        <taxon>Planctomycetota</taxon>
        <taxon>Planctomycetia</taxon>
        <taxon>Pirellulales</taxon>
        <taxon>Pirellulaceae</taxon>
        <taxon>Blastopirellula</taxon>
    </lineage>
</organism>
<keyword evidence="2" id="KW-0540">Nuclease</keyword>
<dbReference type="SUPFAM" id="SSF101898">
    <property type="entry name" value="NHL repeat"/>
    <property type="match status" value="1"/>
</dbReference>
<feature type="chain" id="PRO_5015568116" evidence="1">
    <location>
        <begin position="20"/>
        <end position="264"/>
    </location>
</feature>
<keyword evidence="1" id="KW-0732">Signal</keyword>
<dbReference type="InterPro" id="IPR015943">
    <property type="entry name" value="WD40/YVTN_repeat-like_dom_sf"/>
</dbReference>
<dbReference type="AlphaFoldDB" id="A0A2S8FKV9"/>
<name>A0A2S8FKV9_9BACT</name>